<proteinExistence type="predicted"/>
<sequence length="605" mass="72043">MEKVDLDYLRKQWKDELGYYWGRAQKEIDEFFEMIKDTSCRKAAHLKSKSTEDLLKDFSLNVTRLSDPLFLPEILNLLIQIKKINYDVFPDNWVSGDYDNKAHASYIYNSLIPKISQVADKVINFKISQCNNLYDKPVHPTPEKSFINRDFKDYGLIQYDHHVDLINSIAYHEKFYTILPNLLRTLFENILHDIFKTSLNDRHKTLYFDEDKGRVADFSILIKLLKQLSQFVFKNEIRENITERIIKILEDVRKKGNLSIHEVIRKVTRSDIDEIQDEIDLALESLLASYHQLENIKIIIGPEIVKKIVDKIGLRTVKNNKKIKRQVLKSQEKKATKSIKYEFLKRLIYLLQKYDIVRNNEREEIETTRELCGLSTQLNIIKFNVEVEEGHPDYPILRSMAVYDNNYLFSFEPLDIPNRFVIKNIGEEKSYFSRDYQEHEGIDFSKVEVLNNFIKYLISRLEDLELYPLIEEIEADERIFQKYSKIQRFIKYLFSNDYLNQDSKQVRHDERVISELKWIEQNEKELNDIFTVFRRKDEPSQYDKVLSILNGKYLVQFRRTQPFKSSIKTNDKVVGTSSDKEVKSTLYEIFESIKNHVNDNYKMKL</sequence>
<name>A0A0F9PAS5_9ZZZZ</name>
<evidence type="ECO:0000313" key="1">
    <source>
        <dbReference type="EMBL" id="KKN21627.1"/>
    </source>
</evidence>
<accession>A0A0F9PAS5</accession>
<organism evidence="1">
    <name type="scientific">marine sediment metagenome</name>
    <dbReference type="NCBI Taxonomy" id="412755"/>
    <lineage>
        <taxon>unclassified sequences</taxon>
        <taxon>metagenomes</taxon>
        <taxon>ecological metagenomes</taxon>
    </lineage>
</organism>
<dbReference type="EMBL" id="LAZR01003131">
    <property type="protein sequence ID" value="KKN21627.1"/>
    <property type="molecule type" value="Genomic_DNA"/>
</dbReference>
<protein>
    <submittedName>
        <fullName evidence="1">Uncharacterized protein</fullName>
    </submittedName>
</protein>
<gene>
    <name evidence="1" type="ORF">LCGC14_0923390</name>
</gene>
<dbReference type="AlphaFoldDB" id="A0A0F9PAS5"/>
<comment type="caution">
    <text evidence="1">The sequence shown here is derived from an EMBL/GenBank/DDBJ whole genome shotgun (WGS) entry which is preliminary data.</text>
</comment>
<reference evidence="1" key="1">
    <citation type="journal article" date="2015" name="Nature">
        <title>Complex archaea that bridge the gap between prokaryotes and eukaryotes.</title>
        <authorList>
            <person name="Spang A."/>
            <person name="Saw J.H."/>
            <person name="Jorgensen S.L."/>
            <person name="Zaremba-Niedzwiedzka K."/>
            <person name="Martijn J."/>
            <person name="Lind A.E."/>
            <person name="van Eijk R."/>
            <person name="Schleper C."/>
            <person name="Guy L."/>
            <person name="Ettema T.J."/>
        </authorList>
    </citation>
    <scope>NUCLEOTIDE SEQUENCE</scope>
</reference>